<feature type="transmembrane region" description="Helical" evidence="1">
    <location>
        <begin position="48"/>
        <end position="67"/>
    </location>
</feature>
<dbReference type="RefSeq" id="WP_017926573.1">
    <property type="nucleotide sequence ID" value="NZ_MUZR01000024.1"/>
</dbReference>
<name>A0A1V2ZYA5_9GAMM</name>
<dbReference type="AlphaFoldDB" id="A0A1V2ZYA5"/>
<keyword evidence="3" id="KW-1185">Reference proteome</keyword>
<keyword evidence="1" id="KW-0472">Membrane</keyword>
<evidence type="ECO:0000313" key="3">
    <source>
        <dbReference type="Proteomes" id="UP000189177"/>
    </source>
</evidence>
<dbReference type="InterPro" id="IPR021877">
    <property type="entry name" value="DUF3487"/>
</dbReference>
<keyword evidence="1" id="KW-1133">Transmembrane helix</keyword>
<proteinExistence type="predicted"/>
<keyword evidence="1" id="KW-0812">Transmembrane</keyword>
<dbReference type="Pfam" id="PF11990">
    <property type="entry name" value="DUF3487"/>
    <property type="match status" value="1"/>
</dbReference>
<dbReference type="STRING" id="252474.B1A74_07685"/>
<dbReference type="EMBL" id="MUZR01000024">
    <property type="protein sequence ID" value="OOC10055.1"/>
    <property type="molecule type" value="Genomic_DNA"/>
</dbReference>
<dbReference type="OrthoDB" id="8907898at2"/>
<dbReference type="Proteomes" id="UP000189177">
    <property type="component" value="Unassembled WGS sequence"/>
</dbReference>
<organism evidence="2 3">
    <name type="scientific">Thioalkalivibrio halophilus</name>
    <dbReference type="NCBI Taxonomy" id="252474"/>
    <lineage>
        <taxon>Bacteria</taxon>
        <taxon>Pseudomonadati</taxon>
        <taxon>Pseudomonadota</taxon>
        <taxon>Gammaproteobacteria</taxon>
        <taxon>Chromatiales</taxon>
        <taxon>Ectothiorhodospiraceae</taxon>
        <taxon>Thioalkalivibrio</taxon>
    </lineage>
</organism>
<reference evidence="2 3" key="1">
    <citation type="submission" date="2017-02" db="EMBL/GenBank/DDBJ databases">
        <title>Genomic diversity within the haloalkaliphilic genus Thioalkalivibrio.</title>
        <authorList>
            <person name="Ahn A.-C."/>
            <person name="Meier-Kolthoff J."/>
            <person name="Overmars L."/>
            <person name="Richter M."/>
            <person name="Woyke T."/>
            <person name="Sorokin D.Y."/>
            <person name="Muyzer G."/>
        </authorList>
    </citation>
    <scope>NUCLEOTIDE SEQUENCE [LARGE SCALE GENOMIC DNA]</scope>
    <source>
        <strain evidence="2 3">HL17</strain>
    </source>
</reference>
<protein>
    <submittedName>
        <fullName evidence="2">Conjugal transfer protein</fullName>
    </submittedName>
</protein>
<dbReference type="NCBIfam" id="TIGR03750">
    <property type="entry name" value="conj_TIGR03750"/>
    <property type="match status" value="1"/>
</dbReference>
<sequence>MAERLNEEPPIFRGCSSSELLAILVLAVIGWLPVGILLGFVVGAPMMGVGFAAVAVLGTVFITATIFQKIKRGRPTGYYQQRAMLALHRSGLRKVPVTLRSGTWDLGRRS</sequence>
<accession>A0A1V2ZYA5</accession>
<evidence type="ECO:0000313" key="2">
    <source>
        <dbReference type="EMBL" id="OOC10055.1"/>
    </source>
</evidence>
<feature type="transmembrane region" description="Helical" evidence="1">
    <location>
        <begin position="20"/>
        <end position="42"/>
    </location>
</feature>
<comment type="caution">
    <text evidence="2">The sequence shown here is derived from an EMBL/GenBank/DDBJ whole genome shotgun (WGS) entry which is preliminary data.</text>
</comment>
<gene>
    <name evidence="2" type="ORF">B1A74_07685</name>
</gene>
<evidence type="ECO:0000256" key="1">
    <source>
        <dbReference type="SAM" id="Phobius"/>
    </source>
</evidence>